<name>A0A271J1G7_9BACT</name>
<keyword evidence="2" id="KW-1185">Reference proteome</keyword>
<protein>
    <submittedName>
        <fullName evidence="1">Uncharacterized protein</fullName>
    </submittedName>
</protein>
<organism evidence="1 2">
    <name type="scientific">Rubrivirga marina</name>
    <dbReference type="NCBI Taxonomy" id="1196024"/>
    <lineage>
        <taxon>Bacteria</taxon>
        <taxon>Pseudomonadati</taxon>
        <taxon>Rhodothermota</taxon>
        <taxon>Rhodothermia</taxon>
        <taxon>Rhodothermales</taxon>
        <taxon>Rubricoccaceae</taxon>
        <taxon>Rubrivirga</taxon>
    </lineage>
</organism>
<proteinExistence type="predicted"/>
<dbReference type="AlphaFoldDB" id="A0A271J1G7"/>
<comment type="caution">
    <text evidence="1">The sequence shown here is derived from an EMBL/GenBank/DDBJ whole genome shotgun (WGS) entry which is preliminary data.</text>
</comment>
<gene>
    <name evidence="1" type="ORF">BSZ37_10355</name>
</gene>
<reference evidence="1 2" key="1">
    <citation type="submission" date="2016-11" db="EMBL/GenBank/DDBJ databases">
        <title>Study of marine rhodopsin-containing bacteria.</title>
        <authorList>
            <person name="Yoshizawa S."/>
            <person name="Kumagai Y."/>
            <person name="Kogure K."/>
        </authorList>
    </citation>
    <scope>NUCLEOTIDE SEQUENCE [LARGE SCALE GENOMIC DNA]</scope>
    <source>
        <strain evidence="1 2">SAORIC-28</strain>
    </source>
</reference>
<dbReference type="RefSeq" id="WP_095510473.1">
    <property type="nucleotide sequence ID" value="NZ_MQWD01000001.1"/>
</dbReference>
<dbReference type="OrthoDB" id="8370396at2"/>
<dbReference type="Proteomes" id="UP000216339">
    <property type="component" value="Unassembled WGS sequence"/>
</dbReference>
<evidence type="ECO:0000313" key="2">
    <source>
        <dbReference type="Proteomes" id="UP000216339"/>
    </source>
</evidence>
<evidence type="ECO:0000313" key="1">
    <source>
        <dbReference type="EMBL" id="PAP76805.1"/>
    </source>
</evidence>
<accession>A0A271J1G7</accession>
<sequence length="150" mass="16754">MPPEIRIVGLYEDAVSTSQAGDTITSIVLRLSDPPDEAWVEAFHHEWALTSYPRKRNARVGAVRVSGSTAARRGLVLFASPEDYVDKHKRYLEDAVLRANDRVRQRTDRRDETIAEAARTIREINRTHYGDAAPSSTVEASATPVIRLAI</sequence>
<dbReference type="EMBL" id="MQWD01000001">
    <property type="protein sequence ID" value="PAP76805.1"/>
    <property type="molecule type" value="Genomic_DNA"/>
</dbReference>